<dbReference type="GO" id="GO:0006874">
    <property type="term" value="P:intracellular calcium ion homeostasis"/>
    <property type="evidence" value="ECO:0007669"/>
    <property type="project" value="TreeGrafter"/>
</dbReference>
<dbReference type="PROSITE" id="PS00018">
    <property type="entry name" value="EF_HAND_1"/>
    <property type="match status" value="1"/>
</dbReference>
<feature type="transmembrane region" description="Helical" evidence="9">
    <location>
        <begin position="229"/>
        <end position="252"/>
    </location>
</feature>
<accession>A0A7S2HP56</accession>
<dbReference type="GO" id="GO:0012505">
    <property type="term" value="C:endomembrane system"/>
    <property type="evidence" value="ECO:0007669"/>
    <property type="project" value="UniProtKB-SubCell"/>
</dbReference>
<evidence type="ECO:0000256" key="9">
    <source>
        <dbReference type="SAM" id="Phobius"/>
    </source>
</evidence>
<feature type="transmembrane region" description="Helical" evidence="9">
    <location>
        <begin position="531"/>
        <end position="554"/>
    </location>
</feature>
<keyword evidence="5 9" id="KW-1133">Transmembrane helix</keyword>
<dbReference type="Pfam" id="PF01699">
    <property type="entry name" value="Na_Ca_ex"/>
    <property type="match status" value="1"/>
</dbReference>
<feature type="compositionally biased region" description="Acidic residues" evidence="8">
    <location>
        <begin position="426"/>
        <end position="444"/>
    </location>
</feature>
<evidence type="ECO:0000313" key="11">
    <source>
        <dbReference type="EMBL" id="CAD9496152.1"/>
    </source>
</evidence>
<dbReference type="InterPro" id="IPR004837">
    <property type="entry name" value="NaCa_Exmemb"/>
</dbReference>
<feature type="transmembrane region" description="Helical" evidence="9">
    <location>
        <begin position="116"/>
        <end position="146"/>
    </location>
</feature>
<keyword evidence="6" id="KW-0406">Ion transport</keyword>
<dbReference type="InterPro" id="IPR018247">
    <property type="entry name" value="EF_Hand_1_Ca_BS"/>
</dbReference>
<dbReference type="PROSITE" id="PS50222">
    <property type="entry name" value="EF_HAND_2"/>
    <property type="match status" value="2"/>
</dbReference>
<keyword evidence="3 9" id="KW-0812">Transmembrane</keyword>
<keyword evidence="4" id="KW-0106">Calcium</keyword>
<dbReference type="SUPFAM" id="SSF47473">
    <property type="entry name" value="EF-hand"/>
    <property type="match status" value="1"/>
</dbReference>
<dbReference type="PANTHER" id="PTHR31503:SF36">
    <property type="entry name" value="SODIUM_CALCIUM EXCHANGER MEMBRANE REGION DOMAIN-CONTAINING PROTEIN"/>
    <property type="match status" value="1"/>
</dbReference>
<feature type="transmembrane region" description="Helical" evidence="9">
    <location>
        <begin position="458"/>
        <end position="476"/>
    </location>
</feature>
<feature type="region of interest" description="Disordered" evidence="8">
    <location>
        <begin position="424"/>
        <end position="444"/>
    </location>
</feature>
<evidence type="ECO:0000256" key="2">
    <source>
        <dbReference type="ARBA" id="ARBA00022448"/>
    </source>
</evidence>
<dbReference type="CDD" id="cd00051">
    <property type="entry name" value="EFh"/>
    <property type="match status" value="1"/>
</dbReference>
<dbReference type="GO" id="GO:0016020">
    <property type="term" value="C:membrane"/>
    <property type="evidence" value="ECO:0007669"/>
    <property type="project" value="InterPro"/>
</dbReference>
<feature type="transmembrane region" description="Helical" evidence="9">
    <location>
        <begin position="74"/>
        <end position="96"/>
    </location>
</feature>
<evidence type="ECO:0000256" key="1">
    <source>
        <dbReference type="ARBA" id="ARBA00004127"/>
    </source>
</evidence>
<dbReference type="InterPro" id="IPR011992">
    <property type="entry name" value="EF-hand-dom_pair"/>
</dbReference>
<keyword evidence="2" id="KW-0813">Transport</keyword>
<dbReference type="Pfam" id="PF13499">
    <property type="entry name" value="EF-hand_7"/>
    <property type="match status" value="1"/>
</dbReference>
<name>A0A7S2HP56_9EUKA</name>
<dbReference type="GO" id="GO:0005509">
    <property type="term" value="F:calcium ion binding"/>
    <property type="evidence" value="ECO:0007669"/>
    <property type="project" value="InterPro"/>
</dbReference>
<feature type="transmembrane region" description="Helical" evidence="9">
    <location>
        <begin position="560"/>
        <end position="582"/>
    </location>
</feature>
<keyword evidence="7 9" id="KW-0472">Membrane</keyword>
<feature type="domain" description="EF-hand" evidence="10">
    <location>
        <begin position="319"/>
        <end position="345"/>
    </location>
</feature>
<feature type="transmembrane region" description="Helical" evidence="9">
    <location>
        <begin position="191"/>
        <end position="209"/>
    </location>
</feature>
<proteinExistence type="predicted"/>
<gene>
    <name evidence="11" type="ORF">CBRE1094_LOCUS28149</name>
</gene>
<evidence type="ECO:0000256" key="3">
    <source>
        <dbReference type="ARBA" id="ARBA00022692"/>
    </source>
</evidence>
<dbReference type="EMBL" id="HBGU01051646">
    <property type="protein sequence ID" value="CAD9496152.1"/>
    <property type="molecule type" value="Transcribed_RNA"/>
</dbReference>
<dbReference type="SMART" id="SM00054">
    <property type="entry name" value="EFh"/>
    <property type="match status" value="2"/>
</dbReference>
<reference evidence="11" key="1">
    <citation type="submission" date="2021-01" db="EMBL/GenBank/DDBJ databases">
        <authorList>
            <person name="Corre E."/>
            <person name="Pelletier E."/>
            <person name="Niang G."/>
            <person name="Scheremetjew M."/>
            <person name="Finn R."/>
            <person name="Kale V."/>
            <person name="Holt S."/>
            <person name="Cochrane G."/>
            <person name="Meng A."/>
            <person name="Brown T."/>
            <person name="Cohen L."/>
        </authorList>
    </citation>
    <scope>NUCLEOTIDE SEQUENCE</scope>
    <source>
        <strain evidence="11">UTEX LB 985</strain>
    </source>
</reference>
<dbReference type="AlphaFoldDB" id="A0A7S2HP56"/>
<dbReference type="InterPro" id="IPR004713">
    <property type="entry name" value="CaH_exchang"/>
</dbReference>
<evidence type="ECO:0000256" key="6">
    <source>
        <dbReference type="ARBA" id="ARBA00023065"/>
    </source>
</evidence>
<sequence length="613" mass="65571">MGAAIASGFIPPGSLLGCEEGPPAFAGGEPEVTCLAPSFSSDWIWGMVQCLTLLLVYAYVLFTASNMLSEGSELLLLVPSLANLVGSIVLPILGAVPDGAIMLFSGLGPGAQEQLSVGVGALAGSTIMLLTIPWGLCIIVGAVGLGKDGVANYSIKKSKGMGASEFLEKKMGGGYGQGVSPGRSISVNAKIMLATALIYLVIQGPALPWSDVKATDEVNKEIAKVEQTWSLIGLCLGIGGFCIYLVLMVYLADDDDEVRQEKVDNAIKKEVDKGSAKILTIITPMILKWKAEAKDAKAEVLLSNQDQINRFRKVLEPHFSKYDIDGDNSISADELPLLLKDLGAQDVTKSKVKEMMEKFDTDRSGDLDKKETAAFVLMYVLESGETATAADPEVPVPPPAPVKNLLLSIIGLGPKKDSAPVVQELEAPEAEEEEEEEDEAEMPEEFAHLTPDEQQRGILKQSFTMMGLGTVLILIFSDPMVDVLNNVGQRVGVPGFYVSFILAPLASNASELIASITYAKKKTKKTITVGLSALEGAACMNNTFCLSIFMGLIYFKGLAWKFTAETLAILIVQVFVGSIAMFTTMTKTMAYFILALFPLSIILIAWLEANGID</sequence>
<feature type="transmembrane region" description="Helical" evidence="9">
    <location>
        <begin position="496"/>
        <end position="519"/>
    </location>
</feature>
<dbReference type="PANTHER" id="PTHR31503">
    <property type="entry name" value="VACUOLAR CALCIUM ION TRANSPORTER"/>
    <property type="match status" value="1"/>
</dbReference>
<evidence type="ECO:0000259" key="10">
    <source>
        <dbReference type="PROSITE" id="PS50222"/>
    </source>
</evidence>
<organism evidence="11">
    <name type="scientific">Haptolina brevifila</name>
    <dbReference type="NCBI Taxonomy" id="156173"/>
    <lineage>
        <taxon>Eukaryota</taxon>
        <taxon>Haptista</taxon>
        <taxon>Haptophyta</taxon>
        <taxon>Prymnesiophyceae</taxon>
        <taxon>Prymnesiales</taxon>
        <taxon>Prymnesiaceae</taxon>
        <taxon>Haptolina</taxon>
    </lineage>
</organism>
<dbReference type="GO" id="GO:0015369">
    <property type="term" value="F:calcium:proton antiporter activity"/>
    <property type="evidence" value="ECO:0007669"/>
    <property type="project" value="TreeGrafter"/>
</dbReference>
<evidence type="ECO:0000256" key="5">
    <source>
        <dbReference type="ARBA" id="ARBA00022989"/>
    </source>
</evidence>
<feature type="domain" description="EF-hand" evidence="10">
    <location>
        <begin position="347"/>
        <end position="382"/>
    </location>
</feature>
<dbReference type="InterPro" id="IPR002048">
    <property type="entry name" value="EF_hand_dom"/>
</dbReference>
<evidence type="ECO:0000256" key="8">
    <source>
        <dbReference type="SAM" id="MobiDB-lite"/>
    </source>
</evidence>
<evidence type="ECO:0000256" key="7">
    <source>
        <dbReference type="ARBA" id="ARBA00023136"/>
    </source>
</evidence>
<feature type="transmembrane region" description="Helical" evidence="9">
    <location>
        <begin position="43"/>
        <end position="62"/>
    </location>
</feature>
<dbReference type="Gene3D" id="1.10.238.10">
    <property type="entry name" value="EF-hand"/>
    <property type="match status" value="1"/>
</dbReference>
<protein>
    <recommendedName>
        <fullName evidence="10">EF-hand domain-containing protein</fullName>
    </recommendedName>
</protein>
<comment type="subcellular location">
    <subcellularLocation>
        <location evidence="1">Endomembrane system</location>
        <topology evidence="1">Multi-pass membrane protein</topology>
    </subcellularLocation>
</comment>
<evidence type="ECO:0000256" key="4">
    <source>
        <dbReference type="ARBA" id="ARBA00022837"/>
    </source>
</evidence>
<feature type="transmembrane region" description="Helical" evidence="9">
    <location>
        <begin position="589"/>
        <end position="607"/>
    </location>
</feature>